<dbReference type="PANTHER" id="PTHR16897">
    <property type="entry name" value="OS10G0105400 PROTEIN"/>
    <property type="match status" value="1"/>
</dbReference>
<comment type="caution">
    <text evidence="2">The sequence shown here is derived from an EMBL/GenBank/DDBJ whole genome shotgun (WGS) entry which is preliminary data.</text>
</comment>
<evidence type="ECO:0000313" key="3">
    <source>
        <dbReference type="Proteomes" id="UP000596742"/>
    </source>
</evidence>
<evidence type="ECO:0000259" key="1">
    <source>
        <dbReference type="PROSITE" id="PS50853"/>
    </source>
</evidence>
<protein>
    <recommendedName>
        <fullName evidence="1">Fibronectin type-III domain-containing protein</fullName>
    </recommendedName>
</protein>
<sequence>MHALFGAGDAAQNMSLCSKKTNLNGACNIKYGNDFIRTRAGYFYQSGGSCTAPDTCSGCNTGFYSDGPYCRICGKIDNCNHRVCTSSSDHQCQWCVGELQPNRYYRAYTQHVDKTKCQKACSWRTDSSRCFPGVCTDELASNCVCSTNFEGTHCQDIIEAPEILWNYCEFTDTGGHNKLKNDPNWIKDDPHPIIWTNFVAYTRIKFEINAKYLQPVVTIDSTHYVKDFRVGVIEEKVTLSYYKGSTFKDVKTGTSPRMDKNQPVDKNLETWDKASWSGYEHDDKVIVAFTSTNGGYVKVADREQNVWDKVTNTYYYNGQTATREFEYHWDLVDPVHCSVTSGTSCSSFVSTATDITNDPSITFTWGGWSDALAGIDRFEYDLFELKDVGTKLVDGMDKKQSNANVSATDSSPSITFTWGGWSDALAGIDRFEYDLFELKDVGTELVDGMDKKQSNANVPATDSSVTLAMTEPGMYSLHMTAVDKAGNYMTGRSLFLFDDESVVDKQGDPTYCPTASEDTSYIWVVEDTLKVKVQFKDRFINTRHKHNKWLNRVQTYNPQKVIYEDLYAIVDFQVSFEVHSAPSTLKDSRALTSISKLKNQYDILTLNWADGDRLTSTVKAFDVLSEYNEETIVIYRDATPPLLENLWLTKGDRLNISVHSLEDFTKMTIEWEAYDMHSGLDSVNWKLFDHKTGDVHGYEDIIAQGSASDLSSCNSTYGSYARGANCYCTPFQGCFHRHFQIKPEIKLTGGLLQNKDKGMHEYDYYIEVSITNIAKITTVLKKKITIDISPPHSGMVHDGIKGNPEIDYQQGTDLKAYWEEFFDRESGVFFYQYIVGTSCAGKNDFTLDGTNPNLVETYNTFGSHTASVDGTYYFTVVAYNRALDPSDPVCSDGVTIDSSVQAVQEIVVENSQITGGLITDSTSINYYILGSDRMRRLITNVTADCVSKATSLNDIDLYPQEKFDNGSLVEVDGNVFCGNSSGAPSSIGLTLYKSSLMEISWEPVDIPAKVYDYELGFSSTSGSAAPDIMAFESTKQHAHHRVVHSNIPDGTQFYIIIKTISKSNVEGLTTLGPCFMDTTPPEFVGGSSVFTVELSGDYLITSWPKDAVSDSEEFFQLDYKFAVGHTAYGTDIQDFLPLQSGDICTFTYPPNCTAVDITNMDWFLHGHHTYYVSIKITNSAGLVTIQTSDSYIHDVQLPAEGVIIDVDPQDIEDIDFQTSADSMSARWSGFAHPHLDVTYNISIGTTAGGSDVVSMKDVGTSLSHQESGLALTPFETYYFTVTATSSAGNTAVSSDGVTIVTENDGLSGITINDGKPCNMTDLTVGHHEDDNRLYCADDVDVQMSTSSLKAYWSVPVGIQSYTRDAYIAIEKRTGTGNMWTTFRDFVHYSTVFDVSIDDLTLDPGIKYRIVLKLCARTICFQTIHTDGVMVIANPPTAGDITIEHLNTTEGNGVEKLSVSFTQFYDPDIEDTTEKYAAVDKYEFAITDNSVLGKPYMTWTNLVTYTTNANQISFEYELNGAMDFSRCKRFSIRGYNNVKLYTTISTEIKDCDAYNPILIIPNIVIDAVGAPDALDSHGKMIYLEENAYWPEPDMDYTPYKNVISAAWPTLRHKDYDYAILDAKTIDVTTYYHQISQLSLTKPCDHPDSIRCGHTINGFMNELFSNNELVHGTRYTVCVHANPIQITRETWIEYLEEINSCSDGIVVDLTPPVAGRLWIGVNPGIVYQTSNTDLYINWDGFHDVEEYDTGPHATGIKEYILGIGTTPGGNDVYSFENVGVVQHKALHGLSLQNGYVYYATLKAVDFAKRETEKISAPITIDVTPPDRTDNPITLINRHITSTTEISPCWKEVFMDVQSGLDYYLWSVGSQPGYTDMMTYIKTTDECGITDKNNPLSLLDGHSYYINVRAFNKAGLSSVATSWAFELDTTPPTPGHVYDGDKDKMTGSVKDIDYQTETKVLHAHWEGFHESHSTIKDYYVSIGTCPQCEDILGQQAIGIAYEFTLENTHLGTGLRYYTTVTACNTAEMCTTVTSDGVIIDNSPPTPGTVQDGTGYYDTEYQSLKLVYFMFSKNKWHFSFENEHS</sequence>
<dbReference type="InterPro" id="IPR003961">
    <property type="entry name" value="FN3_dom"/>
</dbReference>
<proteinExistence type="predicted"/>
<evidence type="ECO:0000313" key="2">
    <source>
        <dbReference type="EMBL" id="VDI42139.1"/>
    </source>
</evidence>
<keyword evidence="3" id="KW-1185">Reference proteome</keyword>
<gene>
    <name evidence="2" type="ORF">MGAL_10B086649</name>
</gene>
<dbReference type="CDD" id="cd00063">
    <property type="entry name" value="FN3"/>
    <property type="match status" value="1"/>
</dbReference>
<dbReference type="InterPro" id="IPR000742">
    <property type="entry name" value="EGF"/>
</dbReference>
<reference evidence="2" key="1">
    <citation type="submission" date="2018-11" db="EMBL/GenBank/DDBJ databases">
        <authorList>
            <person name="Alioto T."/>
            <person name="Alioto T."/>
        </authorList>
    </citation>
    <scope>NUCLEOTIDE SEQUENCE</scope>
</reference>
<dbReference type="OrthoDB" id="6061841at2759"/>
<dbReference type="PANTHER" id="PTHR16897:SF2">
    <property type="entry name" value="OS03G0226600 PROTEIN"/>
    <property type="match status" value="1"/>
</dbReference>
<dbReference type="Gene3D" id="2.60.40.10">
    <property type="entry name" value="Immunoglobulins"/>
    <property type="match status" value="2"/>
</dbReference>
<name>A0A8B6EYU0_MYTGA</name>
<feature type="domain" description="Fibronectin type-III" evidence="1">
    <location>
        <begin position="1207"/>
        <end position="1304"/>
    </location>
</feature>
<accession>A0A8B6EYU0</accession>
<dbReference type="PROSITE" id="PS50853">
    <property type="entry name" value="FN3"/>
    <property type="match status" value="1"/>
</dbReference>
<dbReference type="Proteomes" id="UP000596742">
    <property type="component" value="Unassembled WGS sequence"/>
</dbReference>
<organism evidence="2 3">
    <name type="scientific">Mytilus galloprovincialis</name>
    <name type="common">Mediterranean mussel</name>
    <dbReference type="NCBI Taxonomy" id="29158"/>
    <lineage>
        <taxon>Eukaryota</taxon>
        <taxon>Metazoa</taxon>
        <taxon>Spiralia</taxon>
        <taxon>Lophotrochozoa</taxon>
        <taxon>Mollusca</taxon>
        <taxon>Bivalvia</taxon>
        <taxon>Autobranchia</taxon>
        <taxon>Pteriomorphia</taxon>
        <taxon>Mytilida</taxon>
        <taxon>Mytiloidea</taxon>
        <taxon>Mytilidae</taxon>
        <taxon>Mytilinae</taxon>
        <taxon>Mytilus</taxon>
    </lineage>
</organism>
<dbReference type="InterPro" id="IPR013783">
    <property type="entry name" value="Ig-like_fold"/>
</dbReference>
<dbReference type="PROSITE" id="PS00022">
    <property type="entry name" value="EGF_1"/>
    <property type="match status" value="1"/>
</dbReference>
<dbReference type="EMBL" id="UYJE01005983">
    <property type="protein sequence ID" value="VDI42139.1"/>
    <property type="molecule type" value="Genomic_DNA"/>
</dbReference>